<keyword evidence="5" id="KW-0540">Nuclease</keyword>
<comment type="function">
    <text evidence="9">Exoribonuclease involved in ribosome biosynthesis. Involved in the processing of ITS1, the internal transcribed spacer localized between the 18S and 5.8S rRNAs.</text>
</comment>
<evidence type="ECO:0000256" key="1">
    <source>
        <dbReference type="ARBA" id="ARBA00004123"/>
    </source>
</evidence>
<evidence type="ECO:0000256" key="10">
    <source>
        <dbReference type="SAM" id="MobiDB-lite"/>
    </source>
</evidence>
<dbReference type="Gene3D" id="3.30.420.10">
    <property type="entry name" value="Ribonuclease H-like superfamily/Ribonuclease H"/>
    <property type="match status" value="1"/>
</dbReference>
<feature type="compositionally biased region" description="Basic residues" evidence="10">
    <location>
        <begin position="300"/>
        <end position="311"/>
    </location>
</feature>
<dbReference type="InterPro" id="IPR037431">
    <property type="entry name" value="REX4_DEDDh_dom"/>
</dbReference>
<dbReference type="AlphaFoldDB" id="A0A2B7YZS4"/>
<proteinExistence type="inferred from homology"/>
<dbReference type="GO" id="GO:0008408">
    <property type="term" value="F:3'-5' exonuclease activity"/>
    <property type="evidence" value="ECO:0007669"/>
    <property type="project" value="InterPro"/>
</dbReference>
<dbReference type="InterPro" id="IPR047021">
    <property type="entry name" value="REXO1/3/4-like"/>
</dbReference>
<keyword evidence="8" id="KW-0539">Nucleus</keyword>
<evidence type="ECO:0000256" key="7">
    <source>
        <dbReference type="ARBA" id="ARBA00022839"/>
    </source>
</evidence>
<dbReference type="SMART" id="SM00479">
    <property type="entry name" value="EXOIII"/>
    <property type="match status" value="1"/>
</dbReference>
<feature type="region of interest" description="Disordered" evidence="10">
    <location>
        <begin position="1"/>
        <end position="76"/>
    </location>
</feature>
<dbReference type="InterPro" id="IPR036397">
    <property type="entry name" value="RNaseH_sf"/>
</dbReference>
<dbReference type="OrthoDB" id="8191639at2759"/>
<keyword evidence="7" id="KW-0269">Exonuclease</keyword>
<keyword evidence="4" id="KW-0698">rRNA processing</keyword>
<dbReference type="PANTHER" id="PTHR12801:SF45">
    <property type="entry name" value="RNA EXONUCLEASE 4"/>
    <property type="match status" value="1"/>
</dbReference>
<dbReference type="SUPFAM" id="SSF53098">
    <property type="entry name" value="Ribonuclease H-like"/>
    <property type="match status" value="1"/>
</dbReference>
<dbReference type="GO" id="GO:0000027">
    <property type="term" value="P:ribosomal large subunit assembly"/>
    <property type="evidence" value="ECO:0007669"/>
    <property type="project" value="TreeGrafter"/>
</dbReference>
<dbReference type="GO" id="GO:0003676">
    <property type="term" value="F:nucleic acid binding"/>
    <property type="evidence" value="ECO:0007669"/>
    <property type="project" value="InterPro"/>
</dbReference>
<reference evidence="12 13" key="1">
    <citation type="submission" date="2017-10" db="EMBL/GenBank/DDBJ databases">
        <title>Comparative genomics in systemic dimorphic fungi from Ajellomycetaceae.</title>
        <authorList>
            <person name="Munoz J.F."/>
            <person name="Mcewen J.G."/>
            <person name="Clay O.K."/>
            <person name="Cuomo C.A."/>
        </authorList>
    </citation>
    <scope>NUCLEOTIDE SEQUENCE [LARGE SCALE GENOMIC DNA]</scope>
    <source>
        <strain evidence="12 13">UAMH7299</strain>
    </source>
</reference>
<dbReference type="EMBL" id="PDNA01000012">
    <property type="protein sequence ID" value="PGH26845.1"/>
    <property type="molecule type" value="Genomic_DNA"/>
</dbReference>
<dbReference type="PANTHER" id="PTHR12801">
    <property type="entry name" value="RNA EXONUCLEASE REXO1 / RECO3 FAMILY MEMBER-RELATED"/>
    <property type="match status" value="1"/>
</dbReference>
<evidence type="ECO:0000313" key="13">
    <source>
        <dbReference type="Proteomes" id="UP000224634"/>
    </source>
</evidence>
<feature type="compositionally biased region" description="Polar residues" evidence="10">
    <location>
        <begin position="1"/>
        <end position="25"/>
    </location>
</feature>
<evidence type="ECO:0000256" key="9">
    <source>
        <dbReference type="ARBA" id="ARBA00025599"/>
    </source>
</evidence>
<dbReference type="GO" id="GO:0005634">
    <property type="term" value="C:nucleus"/>
    <property type="evidence" value="ECO:0007669"/>
    <property type="project" value="UniProtKB-SubCell"/>
</dbReference>
<protein>
    <recommendedName>
        <fullName evidence="3">RNA exonuclease 4</fullName>
    </recommendedName>
</protein>
<dbReference type="CDD" id="cd06144">
    <property type="entry name" value="REX4_like"/>
    <property type="match status" value="1"/>
</dbReference>
<name>A0A2B7YZS4_POLH7</name>
<gene>
    <name evidence="12" type="ORF">AJ80_01426</name>
</gene>
<dbReference type="Proteomes" id="UP000224634">
    <property type="component" value="Unassembled WGS sequence"/>
</dbReference>
<organism evidence="12 13">
    <name type="scientific">Polytolypa hystricis (strain UAMH7299)</name>
    <dbReference type="NCBI Taxonomy" id="1447883"/>
    <lineage>
        <taxon>Eukaryota</taxon>
        <taxon>Fungi</taxon>
        <taxon>Dikarya</taxon>
        <taxon>Ascomycota</taxon>
        <taxon>Pezizomycotina</taxon>
        <taxon>Eurotiomycetes</taxon>
        <taxon>Eurotiomycetidae</taxon>
        <taxon>Onygenales</taxon>
        <taxon>Onygenales incertae sedis</taxon>
        <taxon>Polytolypa</taxon>
    </lineage>
</organism>
<evidence type="ECO:0000256" key="5">
    <source>
        <dbReference type="ARBA" id="ARBA00022722"/>
    </source>
</evidence>
<evidence type="ECO:0000256" key="8">
    <source>
        <dbReference type="ARBA" id="ARBA00023242"/>
    </source>
</evidence>
<evidence type="ECO:0000256" key="4">
    <source>
        <dbReference type="ARBA" id="ARBA00022552"/>
    </source>
</evidence>
<dbReference type="Pfam" id="PF00929">
    <property type="entry name" value="RNase_T"/>
    <property type="match status" value="1"/>
</dbReference>
<evidence type="ECO:0000313" key="12">
    <source>
        <dbReference type="EMBL" id="PGH26845.1"/>
    </source>
</evidence>
<accession>A0A2B7YZS4</accession>
<keyword evidence="13" id="KW-1185">Reference proteome</keyword>
<evidence type="ECO:0000256" key="2">
    <source>
        <dbReference type="ARBA" id="ARBA00010489"/>
    </source>
</evidence>
<comment type="similarity">
    <text evidence="2">Belongs to the REXO4 family.</text>
</comment>
<dbReference type="InterPro" id="IPR013520">
    <property type="entry name" value="Ribonucl_H"/>
</dbReference>
<dbReference type="GO" id="GO:0006364">
    <property type="term" value="P:rRNA processing"/>
    <property type="evidence" value="ECO:0007669"/>
    <property type="project" value="UniProtKB-KW"/>
</dbReference>
<feature type="region of interest" description="Disordered" evidence="10">
    <location>
        <begin position="285"/>
        <end position="311"/>
    </location>
</feature>
<sequence>MELKSLSSNWKRLQQTLQQSSPATSQKRKSNDSARHESVKRRRTPSSAITTSKGGKAETRERTVKRRKMSTSATSDVVHEVKEKLAATSIVEVKAETPAAKPNEGLSSAAEIGKYLAVDCEMVGVGPNPDHDSALARVSIVNYNGDQVYDSFVRPKEMVTDWRTHVSGVSAKHMIDARSFEVVQRDVAKIIDGCVLIGHAIRNDFDALLLSHPKRDIRDTSRHPPYRKFSGGGSPRLKVLASEILGLEIQEAAHSSIEDARATMLLYRRDKVNFEREHAKKWPVRVAPEENMEGDGDAKKMRKSKKKKGRK</sequence>
<keyword evidence="6" id="KW-0378">Hydrolase</keyword>
<comment type="caution">
    <text evidence="12">The sequence shown here is derived from an EMBL/GenBank/DDBJ whole genome shotgun (WGS) entry which is preliminary data.</text>
</comment>
<feature type="domain" description="Exonuclease" evidence="11">
    <location>
        <begin position="114"/>
        <end position="276"/>
    </location>
</feature>
<dbReference type="InterPro" id="IPR012337">
    <property type="entry name" value="RNaseH-like_sf"/>
</dbReference>
<dbReference type="STRING" id="1447883.A0A2B7YZS4"/>
<dbReference type="FunFam" id="3.30.420.10:FF:000007">
    <property type="entry name" value="Interferon-stimulated exonuclease gene 20"/>
    <property type="match status" value="1"/>
</dbReference>
<evidence type="ECO:0000259" key="11">
    <source>
        <dbReference type="SMART" id="SM00479"/>
    </source>
</evidence>
<evidence type="ECO:0000256" key="3">
    <source>
        <dbReference type="ARBA" id="ARBA00016937"/>
    </source>
</evidence>
<evidence type="ECO:0000256" key="6">
    <source>
        <dbReference type="ARBA" id="ARBA00022801"/>
    </source>
</evidence>
<comment type="subcellular location">
    <subcellularLocation>
        <location evidence="1">Nucleus</location>
    </subcellularLocation>
</comment>